<gene>
    <name evidence="1" type="ORF">E1301_Tti018510</name>
</gene>
<dbReference type="GO" id="GO:0036297">
    <property type="term" value="P:interstrand cross-link repair"/>
    <property type="evidence" value="ECO:0007669"/>
    <property type="project" value="InterPro"/>
</dbReference>
<evidence type="ECO:0000313" key="2">
    <source>
        <dbReference type="Proteomes" id="UP000324632"/>
    </source>
</evidence>
<dbReference type="EMBL" id="SOYY01000002">
    <property type="protein sequence ID" value="KAA0724053.1"/>
    <property type="molecule type" value="Genomic_DNA"/>
</dbReference>
<dbReference type="PANTHER" id="PTHR14449:SF2">
    <property type="entry name" value="FANCONI ANEMIA GROUP F PROTEIN"/>
    <property type="match status" value="1"/>
</dbReference>
<dbReference type="GO" id="GO:0043240">
    <property type="term" value="C:Fanconi anaemia nuclear complex"/>
    <property type="evidence" value="ECO:0007669"/>
    <property type="project" value="InterPro"/>
</dbReference>
<keyword evidence="2" id="KW-1185">Reference proteome</keyword>
<dbReference type="PANTHER" id="PTHR14449">
    <property type="entry name" value="FANCONI ANEMIA GROUP F PROTEIN FANCF"/>
    <property type="match status" value="1"/>
</dbReference>
<reference evidence="1 2" key="1">
    <citation type="journal article" date="2019" name="Mol. Ecol. Resour.">
        <title>Chromosome-level genome assembly of Triplophysa tibetana, a fish adapted to the harsh high-altitude environment of the Tibetan Plateau.</title>
        <authorList>
            <person name="Yang X."/>
            <person name="Liu H."/>
            <person name="Ma Z."/>
            <person name="Zou Y."/>
            <person name="Zou M."/>
            <person name="Mao Y."/>
            <person name="Li X."/>
            <person name="Wang H."/>
            <person name="Chen T."/>
            <person name="Wang W."/>
            <person name="Yang R."/>
        </authorList>
    </citation>
    <scope>NUCLEOTIDE SEQUENCE [LARGE SCALE GENOMIC DNA]</scope>
    <source>
        <strain evidence="1">TTIB1903HZAU</strain>
        <tissue evidence="1">Muscle</tissue>
    </source>
</reference>
<protein>
    <submittedName>
        <fullName evidence="1">Fanconi anemia group F protein</fullName>
    </submittedName>
</protein>
<accession>A0A5A9PQB3</accession>
<proteinExistence type="predicted"/>
<dbReference type="InterPro" id="IPR035428">
    <property type="entry name" value="FANCF"/>
</dbReference>
<organism evidence="1 2">
    <name type="scientific">Triplophysa tibetana</name>
    <dbReference type="NCBI Taxonomy" id="1572043"/>
    <lineage>
        <taxon>Eukaryota</taxon>
        <taxon>Metazoa</taxon>
        <taxon>Chordata</taxon>
        <taxon>Craniata</taxon>
        <taxon>Vertebrata</taxon>
        <taxon>Euteleostomi</taxon>
        <taxon>Actinopterygii</taxon>
        <taxon>Neopterygii</taxon>
        <taxon>Teleostei</taxon>
        <taxon>Ostariophysi</taxon>
        <taxon>Cypriniformes</taxon>
        <taxon>Nemacheilidae</taxon>
        <taxon>Triplophysa</taxon>
    </lineage>
</organism>
<evidence type="ECO:0000313" key="1">
    <source>
        <dbReference type="EMBL" id="KAA0724053.1"/>
    </source>
</evidence>
<dbReference type="OrthoDB" id="6429998at2759"/>
<comment type="caution">
    <text evidence="1">The sequence shown here is derived from an EMBL/GenBank/DDBJ whole genome shotgun (WGS) entry which is preliminary data.</text>
</comment>
<dbReference type="InterPro" id="IPR038505">
    <property type="entry name" value="FANCF_C_sf"/>
</dbReference>
<dbReference type="AlphaFoldDB" id="A0A5A9PQB3"/>
<sequence>MDDVVGRLQQVVELLAVSQLDCVNEWDHQTMLRAFEWAQYCEQVHARSHANPALRSALESRLHDTNQRLRETLPSYSPVMLSELAQCQHKLLVNLLRNPSSPSSIIHVFPIDRITGEQRGLDMDQTPVITGKSALKMLCCSSDWTSYSGLQVETEVRGKLLKRHLKTILTQRGNENSARILLDSILHDSAGKTENLYDVMAAALLASDDDTNNLSRDVILGWLQSHDGCLSKLCRSLSPRLCCVLSRESVTFQRAYCDVLRRWANSLDYDVMQSAWVPTCSITSEKTVTFNVLFDRFRALLNSGSPVKEETETKLAELKVESGDFDVKGISVWTDLILQLKV</sequence>
<dbReference type="Gene3D" id="1.25.40.490">
    <property type="match status" value="1"/>
</dbReference>
<name>A0A5A9PQB3_9TELE</name>
<dbReference type="Pfam" id="PF11107">
    <property type="entry name" value="FANCF"/>
    <property type="match status" value="1"/>
</dbReference>
<dbReference type="Proteomes" id="UP000324632">
    <property type="component" value="Chromosome 2"/>
</dbReference>